<protein>
    <submittedName>
        <fullName evidence="4">DUF6993 domain-containing protein</fullName>
    </submittedName>
</protein>
<proteinExistence type="predicted"/>
<dbReference type="EMBL" id="JBHSJC010000002">
    <property type="protein sequence ID" value="MFC4830117.1"/>
    <property type="molecule type" value="Genomic_DNA"/>
</dbReference>
<evidence type="ECO:0000256" key="2">
    <source>
        <dbReference type="SAM" id="SignalP"/>
    </source>
</evidence>
<comment type="caution">
    <text evidence="4">The sequence shown here is derived from an EMBL/GenBank/DDBJ whole genome shotgun (WGS) entry which is preliminary data.</text>
</comment>
<name>A0ABV9RA35_9MICO</name>
<dbReference type="InterPro" id="IPR054262">
    <property type="entry name" value="DUF6993"/>
</dbReference>
<dbReference type="RefSeq" id="WP_204394842.1">
    <property type="nucleotide sequence ID" value="NZ_JAFBBW010000001.1"/>
</dbReference>
<dbReference type="Proteomes" id="UP001595960">
    <property type="component" value="Unassembled WGS sequence"/>
</dbReference>
<feature type="chain" id="PRO_5046124422" evidence="2">
    <location>
        <begin position="24"/>
        <end position="164"/>
    </location>
</feature>
<feature type="domain" description="DUF6993" evidence="3">
    <location>
        <begin position="75"/>
        <end position="158"/>
    </location>
</feature>
<reference evidence="5" key="1">
    <citation type="journal article" date="2019" name="Int. J. Syst. Evol. Microbiol.">
        <title>The Global Catalogue of Microorganisms (GCM) 10K type strain sequencing project: providing services to taxonomists for standard genome sequencing and annotation.</title>
        <authorList>
            <consortium name="The Broad Institute Genomics Platform"/>
            <consortium name="The Broad Institute Genome Sequencing Center for Infectious Disease"/>
            <person name="Wu L."/>
            <person name="Ma J."/>
        </authorList>
    </citation>
    <scope>NUCLEOTIDE SEQUENCE [LARGE SCALE GENOMIC DNA]</scope>
    <source>
        <strain evidence="5">CGMCC 1.12192</strain>
    </source>
</reference>
<dbReference type="Pfam" id="PF22504">
    <property type="entry name" value="DUF6993"/>
    <property type="match status" value="1"/>
</dbReference>
<feature type="signal peptide" evidence="2">
    <location>
        <begin position="1"/>
        <end position="23"/>
    </location>
</feature>
<keyword evidence="2" id="KW-0732">Signal</keyword>
<evidence type="ECO:0000313" key="4">
    <source>
        <dbReference type="EMBL" id="MFC4830117.1"/>
    </source>
</evidence>
<sequence>MAVSALGALGAGAVVALSACTSAAPTDPTGAPPASPTASASAGPSATPAADQPPPALRPEGSAADNLAYFDAVSRAVIADDAGAGGRAFVDALTAAGFDRAAMQVTADTTTIGDPADSIQFSVEFAGECLIGQYGPKSDGYHSAVRPALGTGGCLVGSTRPIDW</sequence>
<evidence type="ECO:0000259" key="3">
    <source>
        <dbReference type="Pfam" id="PF22504"/>
    </source>
</evidence>
<accession>A0ABV9RA35</accession>
<keyword evidence="5" id="KW-1185">Reference proteome</keyword>
<gene>
    <name evidence="4" type="ORF">ACFPER_15035</name>
</gene>
<organism evidence="4 5">
    <name type="scientific">Agromyces aurantiacus</name>
    <dbReference type="NCBI Taxonomy" id="165814"/>
    <lineage>
        <taxon>Bacteria</taxon>
        <taxon>Bacillati</taxon>
        <taxon>Actinomycetota</taxon>
        <taxon>Actinomycetes</taxon>
        <taxon>Micrococcales</taxon>
        <taxon>Microbacteriaceae</taxon>
        <taxon>Agromyces</taxon>
    </lineage>
</organism>
<evidence type="ECO:0000313" key="5">
    <source>
        <dbReference type="Proteomes" id="UP001595960"/>
    </source>
</evidence>
<evidence type="ECO:0000256" key="1">
    <source>
        <dbReference type="SAM" id="MobiDB-lite"/>
    </source>
</evidence>
<feature type="compositionally biased region" description="Low complexity" evidence="1">
    <location>
        <begin position="36"/>
        <end position="50"/>
    </location>
</feature>
<feature type="region of interest" description="Disordered" evidence="1">
    <location>
        <begin position="22"/>
        <end position="62"/>
    </location>
</feature>